<dbReference type="Proteomes" id="UP001642409">
    <property type="component" value="Unassembled WGS sequence"/>
</dbReference>
<evidence type="ECO:0000256" key="1">
    <source>
        <dbReference type="SAM" id="Phobius"/>
    </source>
</evidence>
<organism evidence="2 3">
    <name type="scientific">Hexamita inflata</name>
    <dbReference type="NCBI Taxonomy" id="28002"/>
    <lineage>
        <taxon>Eukaryota</taxon>
        <taxon>Metamonada</taxon>
        <taxon>Diplomonadida</taxon>
        <taxon>Hexamitidae</taxon>
        <taxon>Hexamitinae</taxon>
        <taxon>Hexamita</taxon>
    </lineage>
</organism>
<reference evidence="2 3" key="1">
    <citation type="submission" date="2024-07" db="EMBL/GenBank/DDBJ databases">
        <authorList>
            <person name="Akdeniz Z."/>
        </authorList>
    </citation>
    <scope>NUCLEOTIDE SEQUENCE [LARGE SCALE GENOMIC DNA]</scope>
</reference>
<name>A0ABP1KB23_9EUKA</name>
<keyword evidence="1" id="KW-0472">Membrane</keyword>
<proteinExistence type="predicted"/>
<protein>
    <submittedName>
        <fullName evidence="2">Hypothetical_protein</fullName>
    </submittedName>
</protein>
<comment type="caution">
    <text evidence="2">The sequence shown here is derived from an EMBL/GenBank/DDBJ whole genome shotgun (WGS) entry which is preliminary data.</text>
</comment>
<feature type="transmembrane region" description="Helical" evidence="1">
    <location>
        <begin position="425"/>
        <end position="446"/>
    </location>
</feature>
<keyword evidence="3" id="KW-1185">Reference proteome</keyword>
<evidence type="ECO:0000313" key="3">
    <source>
        <dbReference type="Proteomes" id="UP001642409"/>
    </source>
</evidence>
<keyword evidence="1" id="KW-1133">Transmembrane helix</keyword>
<sequence>MIAFLCVCSVKSDNSSQVTYRRDSVNYIDVGMIYQLNVQAERSLLYQLRNVTQQLEVSISAVENVFMCISSTLVTSETQDCELLLSSKGTYDLQPKQKYVFIYTKELELHITFVFNPKVHQLVHQEQTKITLQQNISTIANAQITVSSDFKQIVVQATTTGIHLDNESCVISFSSASAHVQLTNLSSFVSFPMMLQNVQREQNLQVQIQSSCDVQIVLIYSVIYTLGQQVSVTTRKYPNGVYFVKEIEENSTQYSIFQSDSNAEIYVCSVPILLRFVVSDCQRIVKQSQKIKTNVSSDNYKTSQIYYSFKTNAEEEMKVDSNTAYKMKLQSERSQYLDLQSVLLCEFVGYSDYLLQVEIKGSNNAIVCVIENTQNIENLTCSQLITKSGSYQFSRDQKFLVAYSTEQTYISIKYTDVKEKQNQTWLIWVIVISVSSVVAISIVVVVKFIKHKKQKRAQNEHLIQE</sequence>
<accession>A0ABP1KB23</accession>
<gene>
    <name evidence="2" type="ORF">HINF_LOCUS47770</name>
</gene>
<evidence type="ECO:0000313" key="2">
    <source>
        <dbReference type="EMBL" id="CAL6057880.1"/>
    </source>
</evidence>
<dbReference type="EMBL" id="CAXDID020000216">
    <property type="protein sequence ID" value="CAL6057880.1"/>
    <property type="molecule type" value="Genomic_DNA"/>
</dbReference>
<keyword evidence="1" id="KW-0812">Transmembrane</keyword>